<keyword evidence="1" id="KW-0472">Membrane</keyword>
<evidence type="ECO:0000256" key="1">
    <source>
        <dbReference type="SAM" id="Phobius"/>
    </source>
</evidence>
<dbReference type="STRING" id="1392540.P256_01851"/>
<dbReference type="Proteomes" id="UP000023785">
    <property type="component" value="Unassembled WGS sequence"/>
</dbReference>
<dbReference type="Pfam" id="PF16074">
    <property type="entry name" value="PilW"/>
    <property type="match status" value="1"/>
</dbReference>
<evidence type="ECO:0000313" key="3">
    <source>
        <dbReference type="Proteomes" id="UP000023785"/>
    </source>
</evidence>
<accession>V2T7S7</accession>
<dbReference type="OrthoDB" id="6712892at2"/>
<organism evidence="2 3">
    <name type="scientific">Acinetobacter nectaris CIP 110549</name>
    <dbReference type="NCBI Taxonomy" id="1392540"/>
    <lineage>
        <taxon>Bacteria</taxon>
        <taxon>Pseudomonadati</taxon>
        <taxon>Pseudomonadota</taxon>
        <taxon>Gammaproteobacteria</taxon>
        <taxon>Moraxellales</taxon>
        <taxon>Moraxellaceae</taxon>
        <taxon>Acinetobacter</taxon>
    </lineage>
</organism>
<keyword evidence="3" id="KW-1185">Reference proteome</keyword>
<dbReference type="NCBIfam" id="TIGR02532">
    <property type="entry name" value="IV_pilin_GFxxxE"/>
    <property type="match status" value="1"/>
</dbReference>
<gene>
    <name evidence="2" type="ORF">P256_01851</name>
</gene>
<dbReference type="AlphaFoldDB" id="V2T7S7"/>
<dbReference type="EMBL" id="AYER01000007">
    <property type="protein sequence ID" value="ESK38318.1"/>
    <property type="molecule type" value="Genomic_DNA"/>
</dbReference>
<evidence type="ECO:0000313" key="2">
    <source>
        <dbReference type="EMBL" id="ESK38318.1"/>
    </source>
</evidence>
<keyword evidence="1" id="KW-1133">Transmembrane helix</keyword>
<dbReference type="eggNOG" id="COG4966">
    <property type="taxonomic scope" value="Bacteria"/>
</dbReference>
<dbReference type="InterPro" id="IPR032092">
    <property type="entry name" value="PilW"/>
</dbReference>
<dbReference type="SUPFAM" id="SSF54523">
    <property type="entry name" value="Pili subunits"/>
    <property type="match status" value="1"/>
</dbReference>
<dbReference type="PATRIC" id="fig|1392540.3.peg.1786"/>
<dbReference type="HOGENOM" id="CLU_054333_0_0_6"/>
<dbReference type="InterPro" id="IPR012902">
    <property type="entry name" value="N_methyl_site"/>
</dbReference>
<dbReference type="GO" id="GO:0043683">
    <property type="term" value="P:type IV pilus assembly"/>
    <property type="evidence" value="ECO:0007669"/>
    <property type="project" value="InterPro"/>
</dbReference>
<dbReference type="Pfam" id="PF07963">
    <property type="entry name" value="N_methyl"/>
    <property type="match status" value="1"/>
</dbReference>
<name>V2T7S7_9GAMM</name>
<protein>
    <recommendedName>
        <fullName evidence="4">Prepilin-type N-terminal cleavage/methylation domain-containing protein</fullName>
    </recommendedName>
</protein>
<dbReference type="RefSeq" id="WP_023273475.1">
    <property type="nucleotide sequence ID" value="NZ_KI530734.1"/>
</dbReference>
<dbReference type="InterPro" id="IPR045584">
    <property type="entry name" value="Pilin-like"/>
</dbReference>
<proteinExistence type="predicted"/>
<feature type="transmembrane region" description="Helical" evidence="1">
    <location>
        <begin position="7"/>
        <end position="32"/>
    </location>
</feature>
<sequence>MKKSIAGFTLIELMIALVLGTIITAAALMLFISGQRDITLQQASADIQSSGNFGLGFITKDIRLANLDAANSLLKKDTAYGGIIIAASNYPQSMQQAIQGKNVFSSAIGSISNVKDPFSGAMIGSAQLVIQFKAQNDGFNCEGRAYTAGSYIVERYFLRADIDASNEPNSPLGLACEATSYVDGASTFNNSNFGSGSGQLIIRRVDYFHVLLNVSNNDNSTFKYLDMSNYAADSTNPHINAVQIGMLVRSNDGIGGNNFRADQQYQVLNQSIVVNADNNIKTPFLRRVIQQTVALRNAGLGISDTVTAAGGQ</sequence>
<evidence type="ECO:0008006" key="4">
    <source>
        <dbReference type="Google" id="ProtNLM"/>
    </source>
</evidence>
<keyword evidence="1" id="KW-0812">Transmembrane</keyword>
<dbReference type="PROSITE" id="PS00409">
    <property type="entry name" value="PROKAR_NTER_METHYL"/>
    <property type="match status" value="1"/>
</dbReference>
<comment type="caution">
    <text evidence="2">The sequence shown here is derived from an EMBL/GenBank/DDBJ whole genome shotgun (WGS) entry which is preliminary data.</text>
</comment>
<reference evidence="2 3" key="1">
    <citation type="submission" date="2013-10" db="EMBL/GenBank/DDBJ databases">
        <title>The Genome Sequence of Acinetobacter nectaris CIP 110549.</title>
        <authorList>
            <consortium name="The Broad Institute Genomics Platform"/>
            <consortium name="The Broad Institute Genome Sequencing Center for Infectious Disease"/>
            <person name="Cerqueira G."/>
            <person name="Feldgarden M."/>
            <person name="Courvalin P."/>
            <person name="Grillot-Courvalin C."/>
            <person name="Clermont D."/>
            <person name="Rocha E."/>
            <person name="Yoon E.-J."/>
            <person name="Nemec A."/>
            <person name="Young S.K."/>
            <person name="Zeng Q."/>
            <person name="Gargeya S."/>
            <person name="Fitzgerald M."/>
            <person name="Abouelleil A."/>
            <person name="Alvarado L."/>
            <person name="Berlin A.M."/>
            <person name="Chapman S.B."/>
            <person name="Gainer-Dewar J."/>
            <person name="Goldberg J."/>
            <person name="Gnerre S."/>
            <person name="Griggs A."/>
            <person name="Gujja S."/>
            <person name="Hansen M."/>
            <person name="Howarth C."/>
            <person name="Imamovic A."/>
            <person name="Ireland A."/>
            <person name="Larimer J."/>
            <person name="McCowan C."/>
            <person name="Murphy C."/>
            <person name="Pearson M."/>
            <person name="Poon T.W."/>
            <person name="Priest M."/>
            <person name="Roberts A."/>
            <person name="Saif S."/>
            <person name="Shea T."/>
            <person name="Sykes S."/>
            <person name="Wortman J."/>
            <person name="Nusbaum C."/>
            <person name="Birren B."/>
        </authorList>
    </citation>
    <scope>NUCLEOTIDE SEQUENCE [LARGE SCALE GENOMIC DNA]</scope>
    <source>
        <strain evidence="2 3">CIP 110549</strain>
    </source>
</reference>